<dbReference type="AlphaFoldDB" id="A0AA39MFQ7"/>
<sequence>LGPTLPTEEEMKRTPLLVRHRNVMDALCWLRLNHCDYSDVELSDTNMSTYVDGKAPVAVVYKDREGNKVPEGTSVFDNDDADGTTEGPCPVIVHGLVGEFLETKSLSEQKMMATRHFKANCGVLAVGHA</sequence>
<protein>
    <recommendedName>
        <fullName evidence="1">DUF6570 domain-containing protein</fullName>
    </recommendedName>
</protein>
<feature type="non-terminal residue" evidence="2">
    <location>
        <position position="1"/>
    </location>
</feature>
<name>A0AA39MFQ7_9AGAR</name>
<accession>A0AA39MFQ7</accession>
<gene>
    <name evidence="2" type="ORF">EV421DRAFT_1679577</name>
</gene>
<feature type="domain" description="DUF6570" evidence="1">
    <location>
        <begin position="2"/>
        <end position="47"/>
    </location>
</feature>
<dbReference type="Pfam" id="PF20209">
    <property type="entry name" value="DUF6570"/>
    <property type="match status" value="1"/>
</dbReference>
<reference evidence="2" key="1">
    <citation type="submission" date="2023-06" db="EMBL/GenBank/DDBJ databases">
        <authorList>
            <consortium name="Lawrence Berkeley National Laboratory"/>
            <person name="Ahrendt S."/>
            <person name="Sahu N."/>
            <person name="Indic B."/>
            <person name="Wong-Bajracharya J."/>
            <person name="Merenyi Z."/>
            <person name="Ke H.-M."/>
            <person name="Monk M."/>
            <person name="Kocsube S."/>
            <person name="Drula E."/>
            <person name="Lipzen A."/>
            <person name="Balint B."/>
            <person name="Henrissat B."/>
            <person name="Andreopoulos B."/>
            <person name="Martin F.M."/>
            <person name="Harder C.B."/>
            <person name="Rigling D."/>
            <person name="Ford K.L."/>
            <person name="Foster G.D."/>
            <person name="Pangilinan J."/>
            <person name="Papanicolaou A."/>
            <person name="Barry K."/>
            <person name="LaButti K."/>
            <person name="Viragh M."/>
            <person name="Koriabine M."/>
            <person name="Yan M."/>
            <person name="Riley R."/>
            <person name="Champramary S."/>
            <person name="Plett K.L."/>
            <person name="Tsai I.J."/>
            <person name="Slot J."/>
            <person name="Sipos G."/>
            <person name="Plett J."/>
            <person name="Nagy L.G."/>
            <person name="Grigoriev I.V."/>
        </authorList>
    </citation>
    <scope>NUCLEOTIDE SEQUENCE</scope>
    <source>
        <strain evidence="2">FPL87.14</strain>
    </source>
</reference>
<proteinExistence type="predicted"/>
<dbReference type="EMBL" id="JAUEPT010000084">
    <property type="protein sequence ID" value="KAK0433186.1"/>
    <property type="molecule type" value="Genomic_DNA"/>
</dbReference>
<evidence type="ECO:0000259" key="1">
    <source>
        <dbReference type="Pfam" id="PF20209"/>
    </source>
</evidence>
<organism evidence="2 3">
    <name type="scientific">Armillaria borealis</name>
    <dbReference type="NCBI Taxonomy" id="47425"/>
    <lineage>
        <taxon>Eukaryota</taxon>
        <taxon>Fungi</taxon>
        <taxon>Dikarya</taxon>
        <taxon>Basidiomycota</taxon>
        <taxon>Agaricomycotina</taxon>
        <taxon>Agaricomycetes</taxon>
        <taxon>Agaricomycetidae</taxon>
        <taxon>Agaricales</taxon>
        <taxon>Marasmiineae</taxon>
        <taxon>Physalacriaceae</taxon>
        <taxon>Armillaria</taxon>
    </lineage>
</organism>
<dbReference type="Proteomes" id="UP001175226">
    <property type="component" value="Unassembled WGS sequence"/>
</dbReference>
<feature type="non-terminal residue" evidence="2">
    <location>
        <position position="129"/>
    </location>
</feature>
<evidence type="ECO:0000313" key="3">
    <source>
        <dbReference type="Proteomes" id="UP001175226"/>
    </source>
</evidence>
<keyword evidence="3" id="KW-1185">Reference proteome</keyword>
<evidence type="ECO:0000313" key="2">
    <source>
        <dbReference type="EMBL" id="KAK0433186.1"/>
    </source>
</evidence>
<dbReference type="InterPro" id="IPR046700">
    <property type="entry name" value="DUF6570"/>
</dbReference>
<comment type="caution">
    <text evidence="2">The sequence shown here is derived from an EMBL/GenBank/DDBJ whole genome shotgun (WGS) entry which is preliminary data.</text>
</comment>